<reference evidence="5" key="1">
    <citation type="journal article" date="2013" name="Proc. Natl. Acad. Sci. U.S.A.">
        <title>Genome structure and metabolic features in the red seaweed Chondrus crispus shed light on evolution of the Archaeplastida.</title>
        <authorList>
            <person name="Collen J."/>
            <person name="Porcel B."/>
            <person name="Carre W."/>
            <person name="Ball S.G."/>
            <person name="Chaparro C."/>
            <person name="Tonon T."/>
            <person name="Barbeyron T."/>
            <person name="Michel G."/>
            <person name="Noel B."/>
            <person name="Valentin K."/>
            <person name="Elias M."/>
            <person name="Artiguenave F."/>
            <person name="Arun A."/>
            <person name="Aury J.M."/>
            <person name="Barbosa-Neto J.F."/>
            <person name="Bothwell J.H."/>
            <person name="Bouget F.Y."/>
            <person name="Brillet L."/>
            <person name="Cabello-Hurtado F."/>
            <person name="Capella-Gutierrez S."/>
            <person name="Charrier B."/>
            <person name="Cladiere L."/>
            <person name="Cock J.M."/>
            <person name="Coelho S.M."/>
            <person name="Colleoni C."/>
            <person name="Czjzek M."/>
            <person name="Da Silva C."/>
            <person name="Delage L."/>
            <person name="Denoeud F."/>
            <person name="Deschamps P."/>
            <person name="Dittami S.M."/>
            <person name="Gabaldon T."/>
            <person name="Gachon C.M."/>
            <person name="Groisillier A."/>
            <person name="Herve C."/>
            <person name="Jabbari K."/>
            <person name="Katinka M."/>
            <person name="Kloareg B."/>
            <person name="Kowalczyk N."/>
            <person name="Labadie K."/>
            <person name="Leblanc C."/>
            <person name="Lopez P.J."/>
            <person name="McLachlan D.H."/>
            <person name="Meslet-Cladiere L."/>
            <person name="Moustafa A."/>
            <person name="Nehr Z."/>
            <person name="Nyvall Collen P."/>
            <person name="Panaud O."/>
            <person name="Partensky F."/>
            <person name="Poulain J."/>
            <person name="Rensing S.A."/>
            <person name="Rousvoal S."/>
            <person name="Samson G."/>
            <person name="Symeonidi A."/>
            <person name="Weissenbach J."/>
            <person name="Zambounis A."/>
            <person name="Wincker P."/>
            <person name="Boyen C."/>
        </authorList>
    </citation>
    <scope>NUCLEOTIDE SEQUENCE [LARGE SCALE GENOMIC DNA]</scope>
    <source>
        <strain evidence="5">cv. Stackhouse</strain>
    </source>
</reference>
<dbReference type="InterPro" id="IPR050565">
    <property type="entry name" value="LYPA1-2/EST-like"/>
</dbReference>
<dbReference type="PhylomeDB" id="R7QNE8"/>
<dbReference type="STRING" id="2769.R7QNE8"/>
<dbReference type="InterPro" id="IPR029058">
    <property type="entry name" value="AB_hydrolase_fold"/>
</dbReference>
<evidence type="ECO:0000256" key="2">
    <source>
        <dbReference type="ARBA" id="ARBA00022801"/>
    </source>
</evidence>
<name>R7QNE8_CHOCR</name>
<dbReference type="GO" id="GO:0008474">
    <property type="term" value="F:palmitoyl-(protein) hydrolase activity"/>
    <property type="evidence" value="ECO:0007669"/>
    <property type="project" value="TreeGrafter"/>
</dbReference>
<feature type="domain" description="Phospholipase/carboxylesterase/thioesterase" evidence="3">
    <location>
        <begin position="91"/>
        <end position="297"/>
    </location>
</feature>
<dbReference type="GeneID" id="17326948"/>
<dbReference type="GO" id="GO:0005737">
    <property type="term" value="C:cytoplasm"/>
    <property type="evidence" value="ECO:0007669"/>
    <property type="project" value="TreeGrafter"/>
</dbReference>
<evidence type="ECO:0000259" key="3">
    <source>
        <dbReference type="Pfam" id="PF02230"/>
    </source>
</evidence>
<dbReference type="Proteomes" id="UP000012073">
    <property type="component" value="Unassembled WGS sequence"/>
</dbReference>
<dbReference type="Pfam" id="PF02230">
    <property type="entry name" value="Abhydrolase_2"/>
    <property type="match status" value="1"/>
</dbReference>
<dbReference type="KEGG" id="ccp:CHC_T00009177001"/>
<accession>R7QNE8</accession>
<dbReference type="SUPFAM" id="SSF53474">
    <property type="entry name" value="alpha/beta-Hydrolases"/>
    <property type="match status" value="1"/>
</dbReference>
<dbReference type="RefSeq" id="XP_005719229.1">
    <property type="nucleotide sequence ID" value="XM_005719172.1"/>
</dbReference>
<dbReference type="PANTHER" id="PTHR10655:SF17">
    <property type="entry name" value="LYSOPHOSPHOLIPASE-LIKE PROTEIN 1"/>
    <property type="match status" value="1"/>
</dbReference>
<gene>
    <name evidence="4" type="ORF">CHC_T00009177001</name>
</gene>
<proteinExistence type="inferred from homology"/>
<dbReference type="InterPro" id="IPR003140">
    <property type="entry name" value="PLipase/COase/thioEstase"/>
</dbReference>
<dbReference type="Gene3D" id="3.40.50.1820">
    <property type="entry name" value="alpha/beta hydrolase"/>
    <property type="match status" value="1"/>
</dbReference>
<dbReference type="AlphaFoldDB" id="R7QNE8"/>
<organism evidence="4 5">
    <name type="scientific">Chondrus crispus</name>
    <name type="common">Carrageen Irish moss</name>
    <name type="synonym">Polymorpha crispa</name>
    <dbReference type="NCBI Taxonomy" id="2769"/>
    <lineage>
        <taxon>Eukaryota</taxon>
        <taxon>Rhodophyta</taxon>
        <taxon>Florideophyceae</taxon>
        <taxon>Rhodymeniophycidae</taxon>
        <taxon>Gigartinales</taxon>
        <taxon>Gigartinaceae</taxon>
        <taxon>Chondrus</taxon>
    </lineage>
</organism>
<dbReference type="Gramene" id="CDF39318">
    <property type="protein sequence ID" value="CDF39318"/>
    <property type="gene ID" value="CHC_T00009177001"/>
</dbReference>
<protein>
    <submittedName>
        <fullName evidence="4">Acyl-protein thioesterase 2</fullName>
    </submittedName>
</protein>
<evidence type="ECO:0000256" key="1">
    <source>
        <dbReference type="ARBA" id="ARBA00006499"/>
    </source>
</evidence>
<evidence type="ECO:0000313" key="5">
    <source>
        <dbReference type="Proteomes" id="UP000012073"/>
    </source>
</evidence>
<keyword evidence="2" id="KW-0378">Hydrolase</keyword>
<keyword evidence="5" id="KW-1185">Reference proteome</keyword>
<sequence>MRSAKRAFLTAKHDRPNAEQADVNYRIMGNFRIAPVLCACLVVVLFFTNARAGSMPVSAPRTIKSTMRQSVDGDGYGGEGFTVRPLLDERPLATAIIIHGLGGTGEEWGIMSLGMSVFSLNYVKFIIPSAETKPVTYLNTTIPSWFDIRRIQGTNSDVDEKDLRQSVDRINRIIDGEVRAGVPAERIFIVGFSQGGALALTTFLRSKRKLGGCVGVATWLPLHNSYAPFGPEPVSENVKGNKILMIHGTEDEAVDFRYGRLSKDRLTDIGVPVKFTSIQGAPHVILSADVIRFIEDYIASKATGTRNFLRTLVSDLTITFGRLSNRLSERELIPIP</sequence>
<dbReference type="OMA" id="NHEVAMW"/>
<dbReference type="EMBL" id="HG002022">
    <property type="protein sequence ID" value="CDF39318.1"/>
    <property type="molecule type" value="Genomic_DNA"/>
</dbReference>
<dbReference type="PANTHER" id="PTHR10655">
    <property type="entry name" value="LYSOPHOSPHOLIPASE-RELATED"/>
    <property type="match status" value="1"/>
</dbReference>
<evidence type="ECO:0000313" key="4">
    <source>
        <dbReference type="EMBL" id="CDF39318.1"/>
    </source>
</evidence>
<dbReference type="OrthoDB" id="2392at2759"/>
<dbReference type="GO" id="GO:0052689">
    <property type="term" value="F:carboxylic ester hydrolase activity"/>
    <property type="evidence" value="ECO:0007669"/>
    <property type="project" value="TreeGrafter"/>
</dbReference>
<comment type="similarity">
    <text evidence="1">Belongs to the AB hydrolase superfamily. AB hydrolase 2 family.</text>
</comment>